<dbReference type="OrthoDB" id="2594539at2"/>
<dbReference type="InterPro" id="IPR011335">
    <property type="entry name" value="Restrct_endonuc-II-like"/>
</dbReference>
<feature type="domain" description="AbiEi antitoxin N-terminal" evidence="2">
    <location>
        <begin position="28"/>
        <end position="56"/>
    </location>
</feature>
<feature type="region of interest" description="Disordered" evidence="1">
    <location>
        <begin position="289"/>
        <end position="312"/>
    </location>
</feature>
<evidence type="ECO:0000259" key="2">
    <source>
        <dbReference type="Pfam" id="PF13338"/>
    </source>
</evidence>
<evidence type="ECO:0000256" key="1">
    <source>
        <dbReference type="SAM" id="MobiDB-lite"/>
    </source>
</evidence>
<dbReference type="Proteomes" id="UP000317209">
    <property type="component" value="Unassembled WGS sequence"/>
</dbReference>
<dbReference type="EMBL" id="VFOX01000002">
    <property type="protein sequence ID" value="TQL81940.1"/>
    <property type="molecule type" value="Genomic_DNA"/>
</dbReference>
<sequence>MPHDNRKPHALLAELRTLSIIPRHVLISSGMSTHDITSAVRSGRLMRVRRGVYTLPSMPEPIIAAVRLGGRISCLTLLQLIGVFVHSCREPHVHVPPHLSRSRGRRQRDLLVHWGTRLDEGEPHMVSIRDAVLQSVRCQSPRASIATLDSVLHHGLLRQEDLVQIFTNLPLRYHPLLALVDASAESGPETYLRLILRSLGLRFETQVHLPGVGRVDFLVEGWLVIECDSRAFHQGWDRQVRDRRRDIAAARLGYVTIRPLASDLLEAQARVRSDLQAVVDAFGSRLSGRAAPQLRRKSAQRRDTSASSGHRR</sequence>
<protein>
    <submittedName>
        <fullName evidence="3">Putative AbiEi antitoxin of type IV toxin-antitoxin system</fullName>
    </submittedName>
</protein>
<reference evidence="3 4" key="1">
    <citation type="submission" date="2019-06" db="EMBL/GenBank/DDBJ databases">
        <title>Sequencing the genomes of 1000 actinobacteria strains.</title>
        <authorList>
            <person name="Klenk H.-P."/>
        </authorList>
    </citation>
    <scope>NUCLEOTIDE SEQUENCE [LARGE SCALE GENOMIC DNA]</scope>
    <source>
        <strain evidence="3 4">DSM 20169</strain>
    </source>
</reference>
<name>A0A543BAS8_9MICO</name>
<dbReference type="AlphaFoldDB" id="A0A543BAS8"/>
<evidence type="ECO:0000313" key="4">
    <source>
        <dbReference type="Proteomes" id="UP000317209"/>
    </source>
</evidence>
<evidence type="ECO:0000313" key="3">
    <source>
        <dbReference type="EMBL" id="TQL81940.1"/>
    </source>
</evidence>
<keyword evidence="4" id="KW-1185">Reference proteome</keyword>
<gene>
    <name evidence="3" type="ORF">FB560_3421</name>
</gene>
<accession>A0A543BAS8</accession>
<dbReference type="Pfam" id="PF13338">
    <property type="entry name" value="AbiEi_4"/>
    <property type="match status" value="1"/>
</dbReference>
<comment type="caution">
    <text evidence="3">The sequence shown here is derived from an EMBL/GenBank/DDBJ whole genome shotgun (WGS) entry which is preliminary data.</text>
</comment>
<organism evidence="3 4">
    <name type="scientific">Microbacterium saperdae</name>
    <dbReference type="NCBI Taxonomy" id="69368"/>
    <lineage>
        <taxon>Bacteria</taxon>
        <taxon>Bacillati</taxon>
        <taxon>Actinomycetota</taxon>
        <taxon>Actinomycetes</taxon>
        <taxon>Micrococcales</taxon>
        <taxon>Microbacteriaceae</taxon>
        <taxon>Microbacterium</taxon>
    </lineage>
</organism>
<dbReference type="Gene3D" id="3.40.960.10">
    <property type="entry name" value="VSR Endonuclease"/>
    <property type="match status" value="1"/>
</dbReference>
<dbReference type="InterPro" id="IPR025159">
    <property type="entry name" value="AbiEi_N"/>
</dbReference>
<proteinExistence type="predicted"/>
<dbReference type="SUPFAM" id="SSF52980">
    <property type="entry name" value="Restriction endonuclease-like"/>
    <property type="match status" value="1"/>
</dbReference>